<protein>
    <submittedName>
        <fullName evidence="4">Ovule protein</fullName>
    </submittedName>
</protein>
<dbReference type="EMBL" id="UZAE01014874">
    <property type="protein sequence ID" value="VDO14687.1"/>
    <property type="molecule type" value="Genomic_DNA"/>
</dbReference>
<dbReference type="AlphaFoldDB" id="A0A0R3TYT7"/>
<dbReference type="WBParaSite" id="HNAJ_0001303601-mRNA-1">
    <property type="protein sequence ID" value="HNAJ_0001303601-mRNA-1"/>
    <property type="gene ID" value="HNAJ_0001303601"/>
</dbReference>
<name>A0A0R3TYT7_RODNA</name>
<evidence type="ECO:0000313" key="2">
    <source>
        <dbReference type="EMBL" id="VDO14687.1"/>
    </source>
</evidence>
<reference evidence="4" key="1">
    <citation type="submission" date="2017-02" db="UniProtKB">
        <authorList>
            <consortium name="WormBaseParasite"/>
        </authorList>
    </citation>
    <scope>IDENTIFICATION</scope>
</reference>
<feature type="region of interest" description="Disordered" evidence="1">
    <location>
        <begin position="90"/>
        <end position="110"/>
    </location>
</feature>
<accession>A0A0R3TYT7</accession>
<proteinExistence type="predicted"/>
<feature type="compositionally biased region" description="Low complexity" evidence="1">
    <location>
        <begin position="161"/>
        <end position="171"/>
    </location>
</feature>
<reference evidence="2 3" key="2">
    <citation type="submission" date="2018-11" db="EMBL/GenBank/DDBJ databases">
        <authorList>
            <consortium name="Pathogen Informatics"/>
        </authorList>
    </citation>
    <scope>NUCLEOTIDE SEQUENCE [LARGE SCALE GENOMIC DNA]</scope>
</reference>
<sequence>MDTIPKILVPLSTPILLRHISYLHSPFLLTHPSFNQIPSLHFLTLLFTLFFLLLPPPTPPTSSSLHKSAFHSQNYLMHMCHRHCHYQLRIPPSTDRGPRPHIPQLNQSPQLPLLQTQSPTTQLQIPHTLSPKSIFHSTNDLYLLTPSHPYPLWFFSNSTLPSPTPSTSPNTQHASVPQEDASHTLHHRHHHHHHHHQYLHIHLLTQRFHRFTHFSYLHLRGNTPSHNPH</sequence>
<gene>
    <name evidence="2" type="ORF">HNAJ_LOCUS13010</name>
</gene>
<feature type="region of interest" description="Disordered" evidence="1">
    <location>
        <begin position="161"/>
        <end position="198"/>
    </location>
</feature>
<dbReference type="Proteomes" id="UP000278807">
    <property type="component" value="Unassembled WGS sequence"/>
</dbReference>
<evidence type="ECO:0000256" key="1">
    <source>
        <dbReference type="SAM" id="MobiDB-lite"/>
    </source>
</evidence>
<organism evidence="4">
    <name type="scientific">Rodentolepis nana</name>
    <name type="common">Dwarf tapeworm</name>
    <name type="synonym">Hymenolepis nana</name>
    <dbReference type="NCBI Taxonomy" id="102285"/>
    <lineage>
        <taxon>Eukaryota</taxon>
        <taxon>Metazoa</taxon>
        <taxon>Spiralia</taxon>
        <taxon>Lophotrochozoa</taxon>
        <taxon>Platyhelminthes</taxon>
        <taxon>Cestoda</taxon>
        <taxon>Eucestoda</taxon>
        <taxon>Cyclophyllidea</taxon>
        <taxon>Hymenolepididae</taxon>
        <taxon>Rodentolepis</taxon>
    </lineage>
</organism>
<evidence type="ECO:0000313" key="4">
    <source>
        <dbReference type="WBParaSite" id="HNAJ_0001303601-mRNA-1"/>
    </source>
</evidence>
<keyword evidence="3" id="KW-1185">Reference proteome</keyword>
<feature type="compositionally biased region" description="Basic residues" evidence="1">
    <location>
        <begin position="184"/>
        <end position="198"/>
    </location>
</feature>
<evidence type="ECO:0000313" key="3">
    <source>
        <dbReference type="Proteomes" id="UP000278807"/>
    </source>
</evidence>